<dbReference type="GO" id="GO:0004644">
    <property type="term" value="F:phosphoribosylglycinamide formyltransferase activity"/>
    <property type="evidence" value="ECO:0007669"/>
    <property type="project" value="UniProtKB-EC"/>
</dbReference>
<sequence>MRFAVMASGRGSNFQALIDARARDELPDVELVQLIVNKREAQAIARAEAAGIPWKFIDSEVMSRDEFDQRALAVLHDCGAEAVVLAGFMRLLTPEFISTFRHHILNIHPALLPNFPGAHAHRDALAAGVNESGCSAHLVDEGVDTGPIILQQSVEVLPGDTEEILAARILPHEHRLLPEAVGLLAAGRLKVDGDIVRILPKK</sequence>
<evidence type="ECO:0000256" key="4">
    <source>
        <dbReference type="ARBA" id="ARBA00022755"/>
    </source>
</evidence>
<dbReference type="PANTHER" id="PTHR43369:SF2">
    <property type="entry name" value="PHOSPHORIBOSYLGLYCINAMIDE FORMYLTRANSFERASE"/>
    <property type="match status" value="1"/>
</dbReference>
<dbReference type="SUPFAM" id="SSF53328">
    <property type="entry name" value="Formyltransferase"/>
    <property type="match status" value="1"/>
</dbReference>
<dbReference type="EC" id="2.1.2.2" evidence="2"/>
<dbReference type="PANTHER" id="PTHR43369">
    <property type="entry name" value="PHOSPHORIBOSYLGLYCINAMIDE FORMYLTRANSFERASE"/>
    <property type="match status" value="1"/>
</dbReference>
<dbReference type="EMBL" id="UINC01002321">
    <property type="protein sequence ID" value="SUZ95387.1"/>
    <property type="molecule type" value="Genomic_DNA"/>
</dbReference>
<dbReference type="Pfam" id="PF00551">
    <property type="entry name" value="Formyl_trans_N"/>
    <property type="match status" value="1"/>
</dbReference>
<organism evidence="6">
    <name type="scientific">marine metagenome</name>
    <dbReference type="NCBI Taxonomy" id="408172"/>
    <lineage>
        <taxon>unclassified sequences</taxon>
        <taxon>metagenomes</taxon>
        <taxon>ecological metagenomes</taxon>
    </lineage>
</organism>
<dbReference type="HAMAP" id="MF_01930">
    <property type="entry name" value="PurN"/>
    <property type="match status" value="1"/>
</dbReference>
<dbReference type="GO" id="GO:0005829">
    <property type="term" value="C:cytosol"/>
    <property type="evidence" value="ECO:0007669"/>
    <property type="project" value="TreeGrafter"/>
</dbReference>
<keyword evidence="4" id="KW-0658">Purine biosynthesis</keyword>
<dbReference type="InterPro" id="IPR004607">
    <property type="entry name" value="GART"/>
</dbReference>
<dbReference type="GO" id="GO:0006189">
    <property type="term" value="P:'de novo' IMP biosynthetic process"/>
    <property type="evidence" value="ECO:0007669"/>
    <property type="project" value="InterPro"/>
</dbReference>
<evidence type="ECO:0000256" key="2">
    <source>
        <dbReference type="ARBA" id="ARBA00012254"/>
    </source>
</evidence>
<feature type="domain" description="Formyl transferase N-terminal" evidence="5">
    <location>
        <begin position="1"/>
        <end position="181"/>
    </location>
</feature>
<proteinExistence type="inferred from homology"/>
<dbReference type="Gene3D" id="3.40.50.170">
    <property type="entry name" value="Formyl transferase, N-terminal domain"/>
    <property type="match status" value="1"/>
</dbReference>
<gene>
    <name evidence="6" type="ORF">METZ01_LOCUS48241</name>
</gene>
<dbReference type="InterPro" id="IPR036477">
    <property type="entry name" value="Formyl_transf_N_sf"/>
</dbReference>
<dbReference type="NCBIfam" id="TIGR00639">
    <property type="entry name" value="PurN"/>
    <property type="match status" value="1"/>
</dbReference>
<evidence type="ECO:0000256" key="3">
    <source>
        <dbReference type="ARBA" id="ARBA00022679"/>
    </source>
</evidence>
<dbReference type="AlphaFoldDB" id="A0A381RZJ4"/>
<evidence type="ECO:0000259" key="5">
    <source>
        <dbReference type="Pfam" id="PF00551"/>
    </source>
</evidence>
<evidence type="ECO:0000256" key="1">
    <source>
        <dbReference type="ARBA" id="ARBA00005054"/>
    </source>
</evidence>
<reference evidence="6" key="1">
    <citation type="submission" date="2018-05" db="EMBL/GenBank/DDBJ databases">
        <authorList>
            <person name="Lanie J.A."/>
            <person name="Ng W.-L."/>
            <person name="Kazmierczak K.M."/>
            <person name="Andrzejewski T.M."/>
            <person name="Davidsen T.M."/>
            <person name="Wayne K.J."/>
            <person name="Tettelin H."/>
            <person name="Glass J.I."/>
            <person name="Rusch D."/>
            <person name="Podicherti R."/>
            <person name="Tsui H.-C.T."/>
            <person name="Winkler M.E."/>
        </authorList>
    </citation>
    <scope>NUCLEOTIDE SEQUENCE</scope>
</reference>
<comment type="pathway">
    <text evidence="1">Purine metabolism; IMP biosynthesis via de novo pathway; N(2)-formyl-N(1)-(5-phospho-D-ribosyl)glycinamide from N(1)-(5-phospho-D-ribosyl)glycinamide (10-formyl THF route): step 1/1.</text>
</comment>
<keyword evidence="3" id="KW-0808">Transferase</keyword>
<evidence type="ECO:0000313" key="6">
    <source>
        <dbReference type="EMBL" id="SUZ95387.1"/>
    </source>
</evidence>
<name>A0A381RZJ4_9ZZZZ</name>
<dbReference type="InterPro" id="IPR002376">
    <property type="entry name" value="Formyl_transf_N"/>
</dbReference>
<dbReference type="CDD" id="cd08645">
    <property type="entry name" value="FMT_core_GART"/>
    <property type="match status" value="1"/>
</dbReference>
<protein>
    <recommendedName>
        <fullName evidence="2">phosphoribosylglycinamide formyltransferase 1</fullName>
        <ecNumber evidence="2">2.1.2.2</ecNumber>
    </recommendedName>
</protein>
<accession>A0A381RZJ4</accession>